<gene>
    <name evidence="3" type="ORF">IL334_003488</name>
</gene>
<evidence type="ECO:0000313" key="4">
    <source>
        <dbReference type="Proteomes" id="UP001329825"/>
    </source>
</evidence>
<dbReference type="SUPFAM" id="SSF52768">
    <property type="entry name" value="Arginase/deacetylase"/>
    <property type="match status" value="1"/>
</dbReference>
<proteinExistence type="predicted"/>
<evidence type="ECO:0000313" key="3">
    <source>
        <dbReference type="EMBL" id="WRT66529.1"/>
    </source>
</evidence>
<feature type="domain" description="Histone deacetylase" evidence="2">
    <location>
        <begin position="266"/>
        <end position="452"/>
    </location>
</feature>
<reference evidence="3 4" key="1">
    <citation type="submission" date="2024-01" db="EMBL/GenBank/DDBJ databases">
        <title>Comparative genomics of Cryptococcus and Kwoniella reveals pathogenesis evolution and contrasting modes of karyotype evolution via chromosome fusion or intercentromeric recombination.</title>
        <authorList>
            <person name="Coelho M.A."/>
            <person name="David-Palma M."/>
            <person name="Shea T."/>
            <person name="Bowers K."/>
            <person name="McGinley-Smith S."/>
            <person name="Mohammad A.W."/>
            <person name="Gnirke A."/>
            <person name="Yurkov A.M."/>
            <person name="Nowrousian M."/>
            <person name="Sun S."/>
            <person name="Cuomo C.A."/>
            <person name="Heitman J."/>
        </authorList>
    </citation>
    <scope>NUCLEOTIDE SEQUENCE [LARGE SCALE GENOMIC DNA]</scope>
    <source>
        <strain evidence="3">CBS 11374</strain>
    </source>
</reference>
<dbReference type="Pfam" id="PF00850">
    <property type="entry name" value="Hist_deacetyl"/>
    <property type="match status" value="2"/>
</dbReference>
<name>A0ABZ1CZG3_9TREE</name>
<keyword evidence="4" id="KW-1185">Reference proteome</keyword>
<feature type="region of interest" description="Disordered" evidence="1">
    <location>
        <begin position="217"/>
        <end position="262"/>
    </location>
</feature>
<evidence type="ECO:0000256" key="1">
    <source>
        <dbReference type="SAM" id="MobiDB-lite"/>
    </source>
</evidence>
<protein>
    <recommendedName>
        <fullName evidence="2">Histone deacetylase domain-containing protein</fullName>
    </recommendedName>
</protein>
<feature type="compositionally biased region" description="Basic and acidic residues" evidence="1">
    <location>
        <begin position="113"/>
        <end position="139"/>
    </location>
</feature>
<dbReference type="InterPro" id="IPR037138">
    <property type="entry name" value="His_deacetylse_dom_sf"/>
</dbReference>
<organism evidence="3 4">
    <name type="scientific">Kwoniella shivajii</name>
    <dbReference type="NCBI Taxonomy" id="564305"/>
    <lineage>
        <taxon>Eukaryota</taxon>
        <taxon>Fungi</taxon>
        <taxon>Dikarya</taxon>
        <taxon>Basidiomycota</taxon>
        <taxon>Agaricomycotina</taxon>
        <taxon>Tremellomycetes</taxon>
        <taxon>Tremellales</taxon>
        <taxon>Cryptococcaceae</taxon>
        <taxon>Kwoniella</taxon>
    </lineage>
</organism>
<dbReference type="Proteomes" id="UP001329825">
    <property type="component" value="Chromosome 4"/>
</dbReference>
<dbReference type="PANTHER" id="PTHR10625:SF36">
    <property type="entry name" value="HISTONE DEACETYLASE 3"/>
    <property type="match status" value="1"/>
</dbReference>
<feature type="domain" description="Histone deacetylase" evidence="2">
    <location>
        <begin position="77"/>
        <end position="212"/>
    </location>
</feature>
<sequence>MGSESAPRVSYIWSQELQDVSDDLPSNIGRSSMVHGLIRALDLLDIEATSVDGNDDLENGECSRKATVVAPDESLGMEDCLLKYHDKAYVDALMTSRATSPPARDPTAPRSPTLKERERPTKRARTNKESRSNSNEHLDGFNLSHDNPIFPSLPRYISMIASSTSTACKLLVEDKSDFVICWDGGRHHAKKSQAGGFCYVNDLVLGLLLISKEGKIPLTSSSSSSPTPSSSIGQDENQGVSQAVEQSQDQVHTQSKKRKRTVSTRSPRILYLDLDLHYSDGVSSAFHSTKTYPDPATRTTTTTSTSASKPTNPPIKPPSVLTFSIHHSSTGFYPPSTSWSELTSPRHPTPFSLAIPLKAYPSSRTYKKIWDGCVEPIVKEWNPDYIMVQLGSDGLPNDRVGQYGNWSVHDQGGMNWCIEKIKNWKKKTCFTGGGGYNHPNSARAWATVTSTLLGRPISAETPIPHHDHFDEYAHSFTMEVPEGHMEDQNDPEYIKKACDDFEYISRRIKDIVATSAL</sequence>
<dbReference type="RefSeq" id="XP_062791269.1">
    <property type="nucleotide sequence ID" value="XM_062935218.1"/>
</dbReference>
<dbReference type="InterPro" id="IPR023801">
    <property type="entry name" value="His_deacetylse_dom"/>
</dbReference>
<feature type="compositionally biased region" description="Low complexity" evidence="1">
    <location>
        <begin position="219"/>
        <end position="231"/>
    </location>
</feature>
<dbReference type="GeneID" id="87955619"/>
<accession>A0ABZ1CZG3</accession>
<dbReference type="InterPro" id="IPR023696">
    <property type="entry name" value="Ureohydrolase_dom_sf"/>
</dbReference>
<feature type="region of interest" description="Disordered" evidence="1">
    <location>
        <begin position="95"/>
        <end position="144"/>
    </location>
</feature>
<evidence type="ECO:0000259" key="2">
    <source>
        <dbReference type="Pfam" id="PF00850"/>
    </source>
</evidence>
<feature type="compositionally biased region" description="Low complexity" evidence="1">
    <location>
        <begin position="289"/>
        <end position="310"/>
    </location>
</feature>
<dbReference type="Gene3D" id="3.40.800.20">
    <property type="entry name" value="Histone deacetylase domain"/>
    <property type="match status" value="1"/>
</dbReference>
<dbReference type="PANTHER" id="PTHR10625">
    <property type="entry name" value="HISTONE DEACETYLASE HDAC1-RELATED"/>
    <property type="match status" value="1"/>
</dbReference>
<feature type="region of interest" description="Disordered" evidence="1">
    <location>
        <begin position="286"/>
        <end position="316"/>
    </location>
</feature>
<dbReference type="EMBL" id="CP141884">
    <property type="protein sequence ID" value="WRT66529.1"/>
    <property type="molecule type" value="Genomic_DNA"/>
</dbReference>
<feature type="compositionally biased region" description="Polar residues" evidence="1">
    <location>
        <begin position="232"/>
        <end position="253"/>
    </location>
</feature>